<dbReference type="AlphaFoldDB" id="A0A2M8C5B4"/>
<protein>
    <submittedName>
        <fullName evidence="1">Uncharacterized protein</fullName>
    </submittedName>
</protein>
<evidence type="ECO:0000313" key="1">
    <source>
        <dbReference type="EMBL" id="PJB51341.1"/>
    </source>
</evidence>
<comment type="caution">
    <text evidence="1">The sequence shown here is derived from an EMBL/GenBank/DDBJ whole genome shotgun (WGS) entry which is preliminary data.</text>
</comment>
<proteinExistence type="predicted"/>
<evidence type="ECO:0000313" key="2">
    <source>
        <dbReference type="Proteomes" id="UP000229421"/>
    </source>
</evidence>
<accession>A0A2M8C5B4</accession>
<name>A0A2M8C5B4_9BACT</name>
<gene>
    <name evidence="1" type="ORF">CO101_02385</name>
</gene>
<organism evidence="1 2">
    <name type="scientific">Candidatus Berkelbacteria bacterium CG_4_9_14_3_um_filter_39_23</name>
    <dbReference type="NCBI Taxonomy" id="1974508"/>
    <lineage>
        <taxon>Bacteria</taxon>
        <taxon>Candidatus Berkelbacteria</taxon>
    </lineage>
</organism>
<sequence length="75" mass="8196">MIWHGGKIAKANSFVSADTKLKGMIYALGGAPSGRKSGRGCDSTRTLFDFLQSAVEYRGRKLLPLIIRRINRGKG</sequence>
<dbReference type="Proteomes" id="UP000229421">
    <property type="component" value="Unassembled WGS sequence"/>
</dbReference>
<dbReference type="EMBL" id="PFTZ01000066">
    <property type="protein sequence ID" value="PJB51341.1"/>
    <property type="molecule type" value="Genomic_DNA"/>
</dbReference>
<reference evidence="2" key="1">
    <citation type="submission" date="2017-09" db="EMBL/GenBank/DDBJ databases">
        <title>Depth-based differentiation of microbial function through sediment-hosted aquifers and enrichment of novel symbionts in the deep terrestrial subsurface.</title>
        <authorList>
            <person name="Probst A.J."/>
            <person name="Ladd B."/>
            <person name="Jarett J.K."/>
            <person name="Geller-Mcgrath D.E."/>
            <person name="Sieber C.M.K."/>
            <person name="Emerson J.B."/>
            <person name="Anantharaman K."/>
            <person name="Thomas B.C."/>
            <person name="Malmstrom R."/>
            <person name="Stieglmeier M."/>
            <person name="Klingl A."/>
            <person name="Woyke T."/>
            <person name="Ryan C.M."/>
            <person name="Banfield J.F."/>
        </authorList>
    </citation>
    <scope>NUCLEOTIDE SEQUENCE [LARGE SCALE GENOMIC DNA]</scope>
</reference>